<name>A0A0F9XK75_9ZZZZ</name>
<reference evidence="1" key="1">
    <citation type="journal article" date="2015" name="Nature">
        <title>Complex archaea that bridge the gap between prokaryotes and eukaryotes.</title>
        <authorList>
            <person name="Spang A."/>
            <person name="Saw J.H."/>
            <person name="Jorgensen S.L."/>
            <person name="Zaremba-Niedzwiedzka K."/>
            <person name="Martijn J."/>
            <person name="Lind A.E."/>
            <person name="van Eijk R."/>
            <person name="Schleper C."/>
            <person name="Guy L."/>
            <person name="Ettema T.J."/>
        </authorList>
    </citation>
    <scope>NUCLEOTIDE SEQUENCE</scope>
</reference>
<evidence type="ECO:0000313" key="1">
    <source>
        <dbReference type="EMBL" id="KKN92478.1"/>
    </source>
</evidence>
<organism evidence="1">
    <name type="scientific">marine sediment metagenome</name>
    <dbReference type="NCBI Taxonomy" id="412755"/>
    <lineage>
        <taxon>unclassified sequences</taxon>
        <taxon>metagenomes</taxon>
        <taxon>ecological metagenomes</taxon>
    </lineage>
</organism>
<sequence>MKQGVRRTCKPSLPDGWWLDGLDMAMMTLKSDGSALGIVFNEEVSFRTGIGYGFTEFEGLLGVTPEKAEKIEMVVNVTLDSIYRS</sequence>
<dbReference type="AlphaFoldDB" id="A0A0F9XK75"/>
<protein>
    <submittedName>
        <fullName evidence="1">Uncharacterized protein</fullName>
    </submittedName>
</protein>
<comment type="caution">
    <text evidence="1">The sequence shown here is derived from an EMBL/GenBank/DDBJ whole genome shotgun (WGS) entry which is preliminary data.</text>
</comment>
<gene>
    <name evidence="1" type="ORF">LCGC14_0209690</name>
</gene>
<accession>A0A0F9XK75</accession>
<dbReference type="EMBL" id="LAZR01000095">
    <property type="protein sequence ID" value="KKN92478.1"/>
    <property type="molecule type" value="Genomic_DNA"/>
</dbReference>
<proteinExistence type="predicted"/>